<keyword evidence="2" id="KW-1185">Reference proteome</keyword>
<evidence type="ECO:0000313" key="2">
    <source>
        <dbReference type="Proteomes" id="UP000531216"/>
    </source>
</evidence>
<proteinExistence type="predicted"/>
<name>A0A7W6BR87_9HYPH</name>
<gene>
    <name evidence="1" type="ORF">GGR05_002758</name>
</gene>
<comment type="caution">
    <text evidence="1">The sequence shown here is derived from an EMBL/GenBank/DDBJ whole genome shotgun (WGS) entry which is preliminary data.</text>
</comment>
<protein>
    <submittedName>
        <fullName evidence="1">Uncharacterized protein</fullName>
    </submittedName>
</protein>
<dbReference type="AlphaFoldDB" id="A0A7W6BR87"/>
<sequence length="56" mass="6076">MSLCGGRIECRLRLGWTDRNTFEPVRNVGRIGSAVLPSALSLPILADASGNDFIRC</sequence>
<dbReference type="Proteomes" id="UP000531216">
    <property type="component" value="Unassembled WGS sequence"/>
</dbReference>
<organism evidence="1 2">
    <name type="scientific">Aureimonas phyllosphaerae</name>
    <dbReference type="NCBI Taxonomy" id="1166078"/>
    <lineage>
        <taxon>Bacteria</taxon>
        <taxon>Pseudomonadati</taxon>
        <taxon>Pseudomonadota</taxon>
        <taxon>Alphaproteobacteria</taxon>
        <taxon>Hyphomicrobiales</taxon>
        <taxon>Aurantimonadaceae</taxon>
        <taxon>Aureimonas</taxon>
    </lineage>
</organism>
<dbReference type="EMBL" id="JACIDO010000005">
    <property type="protein sequence ID" value="MBB3936604.1"/>
    <property type="molecule type" value="Genomic_DNA"/>
</dbReference>
<accession>A0A7W6BR87</accession>
<reference evidence="1 2" key="1">
    <citation type="submission" date="2020-08" db="EMBL/GenBank/DDBJ databases">
        <title>Genomic Encyclopedia of Type Strains, Phase IV (KMG-IV): sequencing the most valuable type-strain genomes for metagenomic binning, comparative biology and taxonomic classification.</title>
        <authorList>
            <person name="Goeker M."/>
        </authorList>
    </citation>
    <scope>NUCLEOTIDE SEQUENCE [LARGE SCALE GENOMIC DNA]</scope>
    <source>
        <strain evidence="1 2">DSM 25024</strain>
    </source>
</reference>
<evidence type="ECO:0000313" key="1">
    <source>
        <dbReference type="EMBL" id="MBB3936604.1"/>
    </source>
</evidence>